<dbReference type="InterPro" id="IPR000587">
    <property type="entry name" value="Creatinase_N"/>
</dbReference>
<dbReference type="InterPro" id="IPR029149">
    <property type="entry name" value="Creatin/AminoP/Spt16_N"/>
</dbReference>
<proteinExistence type="predicted"/>
<gene>
    <name evidence="2" type="ORF">METZ01_LOCUS236232</name>
</gene>
<protein>
    <recommendedName>
        <fullName evidence="1">Creatinase N-terminal domain-containing protein</fullName>
    </recommendedName>
</protein>
<evidence type="ECO:0000313" key="2">
    <source>
        <dbReference type="EMBL" id="SVB83378.1"/>
    </source>
</evidence>
<dbReference type="Gene3D" id="3.40.350.10">
    <property type="entry name" value="Creatinase/prolidase N-terminal domain"/>
    <property type="match status" value="1"/>
</dbReference>
<accession>A0A382H7V9</accession>
<reference evidence="2" key="1">
    <citation type="submission" date="2018-05" db="EMBL/GenBank/DDBJ databases">
        <authorList>
            <person name="Lanie J.A."/>
            <person name="Ng W.-L."/>
            <person name="Kazmierczak K.M."/>
            <person name="Andrzejewski T.M."/>
            <person name="Davidsen T.M."/>
            <person name="Wayne K.J."/>
            <person name="Tettelin H."/>
            <person name="Glass J.I."/>
            <person name="Rusch D."/>
            <person name="Podicherti R."/>
            <person name="Tsui H.-C.T."/>
            <person name="Winkler M.E."/>
        </authorList>
    </citation>
    <scope>NUCLEOTIDE SEQUENCE</scope>
</reference>
<organism evidence="2">
    <name type="scientific">marine metagenome</name>
    <dbReference type="NCBI Taxonomy" id="408172"/>
    <lineage>
        <taxon>unclassified sequences</taxon>
        <taxon>metagenomes</taxon>
        <taxon>ecological metagenomes</taxon>
    </lineage>
</organism>
<feature type="non-terminal residue" evidence="2">
    <location>
        <position position="130"/>
    </location>
</feature>
<name>A0A382H7V9_9ZZZZ</name>
<feature type="domain" description="Creatinase N-terminal" evidence="1">
    <location>
        <begin position="17"/>
        <end position="121"/>
    </location>
</feature>
<dbReference type="Pfam" id="PF01321">
    <property type="entry name" value="Creatinase_N"/>
    <property type="match status" value="1"/>
</dbReference>
<sequence>MTAIPRRGFEQTEFEIRMKRIQTRMSDAQMDVILLTTEPDVRYFTGFFTQFWESPTRPWFVLLPLSGKPIAIIPEIGAAGMAATWIEDIHTWPAPRPDDDGLSLLKRIIKELPRRHGRLGVPLGHETFLR</sequence>
<evidence type="ECO:0000259" key="1">
    <source>
        <dbReference type="Pfam" id="PF01321"/>
    </source>
</evidence>
<dbReference type="EMBL" id="UINC01059692">
    <property type="protein sequence ID" value="SVB83378.1"/>
    <property type="molecule type" value="Genomic_DNA"/>
</dbReference>
<dbReference type="SUPFAM" id="SSF53092">
    <property type="entry name" value="Creatinase/prolidase N-terminal domain"/>
    <property type="match status" value="1"/>
</dbReference>
<dbReference type="AlphaFoldDB" id="A0A382H7V9"/>